<keyword evidence="4 9" id="KW-1133">Transmembrane helix</keyword>
<feature type="transmembrane region" description="Helical" evidence="9">
    <location>
        <begin position="164"/>
        <end position="182"/>
    </location>
</feature>
<dbReference type="GeneID" id="112048037"/>
<comment type="subcellular location">
    <subcellularLocation>
        <location evidence="1">Membrane</location>
        <topology evidence="1">Multi-pass membrane protein</topology>
    </subcellularLocation>
</comment>
<feature type="transmembrane region" description="Helical" evidence="9">
    <location>
        <begin position="125"/>
        <end position="143"/>
    </location>
</feature>
<organism evidence="11 12">
    <name type="scientific">Bicyclus anynana</name>
    <name type="common">Squinting bush brown butterfly</name>
    <dbReference type="NCBI Taxonomy" id="110368"/>
    <lineage>
        <taxon>Eukaryota</taxon>
        <taxon>Metazoa</taxon>
        <taxon>Ecdysozoa</taxon>
        <taxon>Arthropoda</taxon>
        <taxon>Hexapoda</taxon>
        <taxon>Insecta</taxon>
        <taxon>Pterygota</taxon>
        <taxon>Neoptera</taxon>
        <taxon>Endopterygota</taxon>
        <taxon>Lepidoptera</taxon>
        <taxon>Glossata</taxon>
        <taxon>Ditrysia</taxon>
        <taxon>Papilionoidea</taxon>
        <taxon>Nymphalidae</taxon>
        <taxon>Satyrinae</taxon>
        <taxon>Satyrini</taxon>
        <taxon>Mycalesina</taxon>
        <taxon>Bicyclus</taxon>
    </lineage>
</organism>
<dbReference type="Proteomes" id="UP001652582">
    <property type="component" value="Chromosome 19"/>
</dbReference>
<name>A0A6J1N813_BICAN</name>
<evidence type="ECO:0000256" key="4">
    <source>
        <dbReference type="ARBA" id="ARBA00022989"/>
    </source>
</evidence>
<keyword evidence="11" id="KW-1185">Reference proteome</keyword>
<keyword evidence="7 12" id="KW-0675">Receptor</keyword>
<evidence type="ECO:0000256" key="5">
    <source>
        <dbReference type="ARBA" id="ARBA00023040"/>
    </source>
</evidence>
<dbReference type="PRINTS" id="PR00237">
    <property type="entry name" value="GPCRRHODOPSN"/>
</dbReference>
<sequence>MYGDVLLDDQVPGYLTNWSCDYELAQVDTSQYPFPNKLWHIKPAKEIALKTTAMLVVGITGIFLNSIIIIILVKNKWLWTASNYLIGNLAFIDLITLIFCPWFMLVRDFYQNFVLKNFGCRFEGFLQASLLLAGVAAVILVSYDRLAAATLTAEARITKKAAPKLIVASWIIAMGLSLPWIIKREYIERQWLDFLETYCFEERHVLGIYWHCIIILLVWVPLGVMIITYGAIIWKLERSARELSSRGGGQTIAQARGKAIRITACILLATAVCRVPYTAMVYLRNSLPNEINAVEGGFDIVWFAASYFMYVNCAINPLIYGFTNIRFRRAMDRTPGVAFFKFGTWCCVCTTVVKKKQSLQNNNVEKIFVVVASPRPKRKISRVVKNILHINKQSVELTMPKVDEVTTKPTKVTPLKIDQLESKVNDVVYVPQIAEDTRSEKIVINEENSKL</sequence>
<feature type="transmembrane region" description="Helical" evidence="9">
    <location>
        <begin position="208"/>
        <end position="234"/>
    </location>
</feature>
<accession>A0A6J1N813</accession>
<dbReference type="AlphaFoldDB" id="A0A6J1N813"/>
<feature type="transmembrane region" description="Helical" evidence="9">
    <location>
        <begin position="259"/>
        <end position="280"/>
    </location>
</feature>
<dbReference type="SUPFAM" id="SSF81321">
    <property type="entry name" value="Family A G protein-coupled receptor-like"/>
    <property type="match status" value="1"/>
</dbReference>
<dbReference type="PROSITE" id="PS50262">
    <property type="entry name" value="G_PROTEIN_RECEP_F1_2"/>
    <property type="match status" value="1"/>
</dbReference>
<feature type="transmembrane region" description="Helical" evidence="9">
    <location>
        <begin position="300"/>
        <end position="323"/>
    </location>
</feature>
<feature type="transmembrane region" description="Helical" evidence="9">
    <location>
        <begin position="53"/>
        <end position="73"/>
    </location>
</feature>
<reference evidence="12" key="1">
    <citation type="submission" date="2025-08" db="UniProtKB">
        <authorList>
            <consortium name="RefSeq"/>
        </authorList>
    </citation>
    <scope>IDENTIFICATION</scope>
</reference>
<feature type="transmembrane region" description="Helical" evidence="9">
    <location>
        <begin position="85"/>
        <end position="105"/>
    </location>
</feature>
<dbReference type="OrthoDB" id="9946013at2759"/>
<comment type="similarity">
    <text evidence="2">Belongs to the G-protein coupled receptor 1 family.</text>
</comment>
<dbReference type="KEGG" id="bany:112048037"/>
<dbReference type="Pfam" id="PF00001">
    <property type="entry name" value="7tm_1"/>
    <property type="match status" value="1"/>
</dbReference>
<evidence type="ECO:0000256" key="7">
    <source>
        <dbReference type="ARBA" id="ARBA00023170"/>
    </source>
</evidence>
<dbReference type="GO" id="GO:0005886">
    <property type="term" value="C:plasma membrane"/>
    <property type="evidence" value="ECO:0007669"/>
    <property type="project" value="TreeGrafter"/>
</dbReference>
<evidence type="ECO:0000259" key="10">
    <source>
        <dbReference type="PROSITE" id="PS50262"/>
    </source>
</evidence>
<gene>
    <name evidence="12" type="primary">LOC112048037</name>
</gene>
<evidence type="ECO:0000256" key="3">
    <source>
        <dbReference type="ARBA" id="ARBA00022692"/>
    </source>
</evidence>
<evidence type="ECO:0000256" key="8">
    <source>
        <dbReference type="ARBA" id="ARBA00023224"/>
    </source>
</evidence>
<dbReference type="PANTHER" id="PTHR45695">
    <property type="entry name" value="LEUCOKININ RECEPTOR-RELATED"/>
    <property type="match status" value="1"/>
</dbReference>
<keyword evidence="6 9" id="KW-0472">Membrane</keyword>
<dbReference type="InterPro" id="IPR017452">
    <property type="entry name" value="GPCR_Rhodpsn_7TM"/>
</dbReference>
<feature type="domain" description="G-protein coupled receptors family 1 profile" evidence="10">
    <location>
        <begin position="64"/>
        <end position="320"/>
    </location>
</feature>
<dbReference type="Gene3D" id="1.20.1070.10">
    <property type="entry name" value="Rhodopsin 7-helix transmembrane proteins"/>
    <property type="match status" value="1"/>
</dbReference>
<dbReference type="PANTHER" id="PTHR45695:SF9">
    <property type="entry name" value="LEUCOKININ RECEPTOR"/>
    <property type="match status" value="1"/>
</dbReference>
<dbReference type="GO" id="GO:0004930">
    <property type="term" value="F:G protein-coupled receptor activity"/>
    <property type="evidence" value="ECO:0007669"/>
    <property type="project" value="UniProtKB-KW"/>
</dbReference>
<evidence type="ECO:0000256" key="6">
    <source>
        <dbReference type="ARBA" id="ARBA00023136"/>
    </source>
</evidence>
<keyword evidence="3 9" id="KW-0812">Transmembrane</keyword>
<evidence type="ECO:0000313" key="12">
    <source>
        <dbReference type="RefSeq" id="XP_023941153.2"/>
    </source>
</evidence>
<proteinExistence type="inferred from homology"/>
<evidence type="ECO:0000256" key="1">
    <source>
        <dbReference type="ARBA" id="ARBA00004141"/>
    </source>
</evidence>
<evidence type="ECO:0000256" key="9">
    <source>
        <dbReference type="SAM" id="Phobius"/>
    </source>
</evidence>
<keyword evidence="5" id="KW-0297">G-protein coupled receptor</keyword>
<protein>
    <submittedName>
        <fullName evidence="12">RYamide receptor</fullName>
    </submittedName>
</protein>
<dbReference type="InterPro" id="IPR000276">
    <property type="entry name" value="GPCR_Rhodpsn"/>
</dbReference>
<keyword evidence="8" id="KW-0807">Transducer</keyword>
<evidence type="ECO:0000313" key="11">
    <source>
        <dbReference type="Proteomes" id="UP001652582"/>
    </source>
</evidence>
<evidence type="ECO:0000256" key="2">
    <source>
        <dbReference type="ARBA" id="ARBA00010663"/>
    </source>
</evidence>
<dbReference type="RefSeq" id="XP_023941153.2">
    <property type="nucleotide sequence ID" value="XM_024085385.2"/>
</dbReference>